<evidence type="ECO:0000256" key="6">
    <source>
        <dbReference type="RuleBase" id="RU363050"/>
    </source>
</evidence>
<keyword evidence="3 6" id="KW-0963">Cytoplasm</keyword>
<dbReference type="GO" id="GO:0000930">
    <property type="term" value="C:gamma-tubulin complex"/>
    <property type="evidence" value="ECO:0007669"/>
    <property type="project" value="TreeGrafter"/>
</dbReference>
<dbReference type="GO" id="GO:0051225">
    <property type="term" value="P:spindle assembly"/>
    <property type="evidence" value="ECO:0007669"/>
    <property type="project" value="TreeGrafter"/>
</dbReference>
<keyword evidence="5 6" id="KW-0206">Cytoskeleton</keyword>
<keyword evidence="9" id="KW-1185">Reference proteome</keyword>
<dbReference type="GO" id="GO:0000278">
    <property type="term" value="P:mitotic cell cycle"/>
    <property type="evidence" value="ECO:0007669"/>
    <property type="project" value="TreeGrafter"/>
</dbReference>
<accession>A0AAE1RUG4</accession>
<dbReference type="GO" id="GO:0051321">
    <property type="term" value="P:meiotic cell cycle"/>
    <property type="evidence" value="ECO:0007669"/>
    <property type="project" value="TreeGrafter"/>
</dbReference>
<evidence type="ECO:0000256" key="4">
    <source>
        <dbReference type="ARBA" id="ARBA00022701"/>
    </source>
</evidence>
<dbReference type="PANTHER" id="PTHR19302:SF27">
    <property type="entry name" value="GAMMA-TUBULIN COMPLEX COMPONENT 4"/>
    <property type="match status" value="1"/>
</dbReference>
<comment type="function">
    <text evidence="6">Component of the gamma-tubulin ring complex (gTuRC) which mediates microtubule nucleation.</text>
</comment>
<dbReference type="GO" id="GO:0005874">
    <property type="term" value="C:microtubule"/>
    <property type="evidence" value="ECO:0007669"/>
    <property type="project" value="UniProtKB-KW"/>
</dbReference>
<comment type="subcellular location">
    <subcellularLocation>
        <location evidence="1 6">Cytoplasm</location>
        <location evidence="1 6">Cytoskeleton</location>
        <location evidence="1 6">Microtubule organizing center</location>
    </subcellularLocation>
</comment>
<dbReference type="GO" id="GO:0051011">
    <property type="term" value="F:microtubule minus-end binding"/>
    <property type="evidence" value="ECO:0007669"/>
    <property type="project" value="TreeGrafter"/>
</dbReference>
<dbReference type="Gene3D" id="1.20.120.1900">
    <property type="entry name" value="Gamma-tubulin complex, C-terminal domain"/>
    <property type="match status" value="2"/>
</dbReference>
<dbReference type="GO" id="GO:0043015">
    <property type="term" value="F:gamma-tubulin binding"/>
    <property type="evidence" value="ECO:0007669"/>
    <property type="project" value="InterPro"/>
</dbReference>
<evidence type="ECO:0000259" key="7">
    <source>
        <dbReference type="Pfam" id="PF04130"/>
    </source>
</evidence>
<keyword evidence="4 6" id="KW-0493">Microtubule</keyword>
<organism evidence="8 9">
    <name type="scientific">Anisodus tanguticus</name>
    <dbReference type="NCBI Taxonomy" id="243964"/>
    <lineage>
        <taxon>Eukaryota</taxon>
        <taxon>Viridiplantae</taxon>
        <taxon>Streptophyta</taxon>
        <taxon>Embryophyta</taxon>
        <taxon>Tracheophyta</taxon>
        <taxon>Spermatophyta</taxon>
        <taxon>Magnoliopsida</taxon>
        <taxon>eudicotyledons</taxon>
        <taxon>Gunneridae</taxon>
        <taxon>Pentapetalae</taxon>
        <taxon>asterids</taxon>
        <taxon>lamiids</taxon>
        <taxon>Solanales</taxon>
        <taxon>Solanaceae</taxon>
        <taxon>Solanoideae</taxon>
        <taxon>Hyoscyameae</taxon>
        <taxon>Anisodus</taxon>
    </lineage>
</organism>
<comment type="caution">
    <text evidence="8">The sequence shown here is derived from an EMBL/GenBank/DDBJ whole genome shotgun (WGS) entry which is preliminary data.</text>
</comment>
<dbReference type="InterPro" id="IPR042241">
    <property type="entry name" value="GCP_C_sf"/>
</dbReference>
<evidence type="ECO:0000256" key="5">
    <source>
        <dbReference type="ARBA" id="ARBA00023212"/>
    </source>
</evidence>
<evidence type="ECO:0000256" key="1">
    <source>
        <dbReference type="ARBA" id="ARBA00004267"/>
    </source>
</evidence>
<reference evidence="8" key="1">
    <citation type="submission" date="2023-12" db="EMBL/GenBank/DDBJ databases">
        <title>Genome assembly of Anisodus tanguticus.</title>
        <authorList>
            <person name="Wang Y.-J."/>
        </authorList>
    </citation>
    <scope>NUCLEOTIDE SEQUENCE</scope>
    <source>
        <strain evidence="8">KB-2021</strain>
        <tissue evidence="8">Leaf</tissue>
    </source>
</reference>
<proteinExistence type="inferred from homology"/>
<dbReference type="GO" id="GO:0031122">
    <property type="term" value="P:cytoplasmic microtubule organization"/>
    <property type="evidence" value="ECO:0007669"/>
    <property type="project" value="TreeGrafter"/>
</dbReference>
<dbReference type="InterPro" id="IPR007259">
    <property type="entry name" value="GCP"/>
</dbReference>
<dbReference type="AlphaFoldDB" id="A0AAE1RUG4"/>
<dbReference type="Proteomes" id="UP001291623">
    <property type="component" value="Unassembled WGS sequence"/>
</dbReference>
<dbReference type="PANTHER" id="PTHR19302">
    <property type="entry name" value="GAMMA TUBULIN COMPLEX PROTEIN"/>
    <property type="match status" value="1"/>
</dbReference>
<dbReference type="EMBL" id="JAVYJV010000012">
    <property type="protein sequence ID" value="KAK4357242.1"/>
    <property type="molecule type" value="Genomic_DNA"/>
</dbReference>
<dbReference type="InterPro" id="IPR040457">
    <property type="entry name" value="GCP_C"/>
</dbReference>
<evidence type="ECO:0000313" key="8">
    <source>
        <dbReference type="EMBL" id="KAK4357242.1"/>
    </source>
</evidence>
<evidence type="ECO:0000256" key="3">
    <source>
        <dbReference type="ARBA" id="ARBA00022490"/>
    </source>
</evidence>
<protein>
    <recommendedName>
        <fullName evidence="6">Gamma-tubulin complex component</fullName>
    </recommendedName>
</protein>
<dbReference type="GO" id="GO:0007020">
    <property type="term" value="P:microtubule nucleation"/>
    <property type="evidence" value="ECO:0007669"/>
    <property type="project" value="InterPro"/>
</dbReference>
<name>A0AAE1RUG4_9SOLA</name>
<comment type="similarity">
    <text evidence="2 6">Belongs to the TUBGCP family.</text>
</comment>
<sequence length="157" mass="17324">MPSFGIALKPSPVDLPKVKVNKDGDSVGHTDASLEVSLDGWDGISLEYSIDWPLQLFVTPENLSGAFCNLIQNSHDFTELVGFHQEYLAALISQSFLDIGSVSRILDGIMKLCLQFCWKIENDESNRSTIELEHIAEATARGVLNVVRPRPPVSVLQ</sequence>
<evidence type="ECO:0000256" key="2">
    <source>
        <dbReference type="ARBA" id="ARBA00010337"/>
    </source>
</evidence>
<dbReference type="Pfam" id="PF04130">
    <property type="entry name" value="GCP_C_terminal"/>
    <property type="match status" value="1"/>
</dbReference>
<gene>
    <name evidence="8" type="ORF">RND71_022852</name>
</gene>
<dbReference type="GO" id="GO:0000922">
    <property type="term" value="C:spindle pole"/>
    <property type="evidence" value="ECO:0007669"/>
    <property type="project" value="InterPro"/>
</dbReference>
<evidence type="ECO:0000313" key="9">
    <source>
        <dbReference type="Proteomes" id="UP001291623"/>
    </source>
</evidence>
<feature type="domain" description="Gamma tubulin complex component C-terminal" evidence="7">
    <location>
        <begin position="67"/>
        <end position="126"/>
    </location>
</feature>